<keyword evidence="4" id="KW-0732">Signal</keyword>
<reference evidence="5 6" key="1">
    <citation type="submission" date="2023-06" db="EMBL/GenBank/DDBJ databases">
        <authorList>
            <person name="Oyuntsetseg B."/>
            <person name="Kim S.B."/>
        </authorList>
    </citation>
    <scope>NUCLEOTIDE SEQUENCE [LARGE SCALE GENOMIC DNA]</scope>
    <source>
        <strain evidence="5 6">2-15</strain>
    </source>
</reference>
<dbReference type="Proteomes" id="UP001236014">
    <property type="component" value="Chromosome"/>
</dbReference>
<evidence type="ECO:0008006" key="7">
    <source>
        <dbReference type="Google" id="ProtNLM"/>
    </source>
</evidence>
<accession>A0A9Y2IH03</accession>
<evidence type="ECO:0000313" key="5">
    <source>
        <dbReference type="EMBL" id="WIX80180.1"/>
    </source>
</evidence>
<dbReference type="RefSeq" id="WP_285970817.1">
    <property type="nucleotide sequence ID" value="NZ_CP127294.1"/>
</dbReference>
<dbReference type="AlphaFoldDB" id="A0A9Y2IH03"/>
<evidence type="ECO:0000313" key="6">
    <source>
        <dbReference type="Proteomes" id="UP001236014"/>
    </source>
</evidence>
<dbReference type="PROSITE" id="PS51257">
    <property type="entry name" value="PROKAR_LIPOPROTEIN"/>
    <property type="match status" value="1"/>
</dbReference>
<organism evidence="5 6">
    <name type="scientific">Amycolatopsis carbonis</name>
    <dbReference type="NCBI Taxonomy" id="715471"/>
    <lineage>
        <taxon>Bacteria</taxon>
        <taxon>Bacillati</taxon>
        <taxon>Actinomycetota</taxon>
        <taxon>Actinomycetes</taxon>
        <taxon>Pseudonocardiales</taxon>
        <taxon>Pseudonocardiaceae</taxon>
        <taxon>Amycolatopsis</taxon>
    </lineage>
</organism>
<dbReference type="GO" id="GO:0016020">
    <property type="term" value="C:membrane"/>
    <property type="evidence" value="ECO:0007669"/>
    <property type="project" value="UniProtKB-SubCell"/>
</dbReference>
<feature type="chain" id="PRO_5040768280" description="Mce-associated membrane protein" evidence="4">
    <location>
        <begin position="20"/>
        <end position="307"/>
    </location>
</feature>
<comment type="subcellular location">
    <subcellularLocation>
        <location evidence="1">Membrane</location>
    </subcellularLocation>
</comment>
<keyword evidence="2" id="KW-0472">Membrane</keyword>
<dbReference type="EMBL" id="CP127294">
    <property type="protein sequence ID" value="WIX80180.1"/>
    <property type="molecule type" value="Genomic_DNA"/>
</dbReference>
<protein>
    <recommendedName>
        <fullName evidence="7">Mce-associated membrane protein</fullName>
    </recommendedName>
</protein>
<sequence>MRRGVVVSVALLGPLGLFAAGCSSAVGGKAVVAPQPANLAYVDAKATSDASAGIKKAMETVFSFDSTDTAAVAKNEQEYFTGNARTQFDQTFAQIKTTPVKTQTHVIDSGVAALSPRGATVLAAIKQQSQTPDGKTNAALAVVVVTAAPAGDHWRVSDLNLNPRGTLGPTADPGAPRPAATRDSALAAARHAGSVLLTVDAQNADAVYDGYESVAVDPLLTQFRATRQTTVDSMKSSGAKASFNPQSAAAVSSTSADGKTATVLLDAVVSTQQQGGPQDRTIPVRLTLARQPDGGWKVSAIDPLNAA</sequence>
<proteinExistence type="predicted"/>
<evidence type="ECO:0000256" key="4">
    <source>
        <dbReference type="SAM" id="SignalP"/>
    </source>
</evidence>
<evidence type="ECO:0000256" key="3">
    <source>
        <dbReference type="SAM" id="MobiDB-lite"/>
    </source>
</evidence>
<evidence type="ECO:0000256" key="1">
    <source>
        <dbReference type="ARBA" id="ARBA00004370"/>
    </source>
</evidence>
<feature type="region of interest" description="Disordered" evidence="3">
    <location>
        <begin position="161"/>
        <end position="182"/>
    </location>
</feature>
<dbReference type="PANTHER" id="PTHR37042:SF4">
    <property type="entry name" value="OUTER MEMBRANE PROTEIN RV1973"/>
    <property type="match status" value="1"/>
</dbReference>
<dbReference type="PANTHER" id="PTHR37042">
    <property type="entry name" value="OUTER MEMBRANE PROTEIN RV1973"/>
    <property type="match status" value="1"/>
</dbReference>
<keyword evidence="6" id="KW-1185">Reference proteome</keyword>
<name>A0A9Y2IH03_9PSEU</name>
<gene>
    <name evidence="5" type="ORF">QRX50_05165</name>
</gene>
<evidence type="ECO:0000256" key="2">
    <source>
        <dbReference type="ARBA" id="ARBA00023136"/>
    </source>
</evidence>
<feature type="signal peptide" evidence="4">
    <location>
        <begin position="1"/>
        <end position="19"/>
    </location>
</feature>
<dbReference type="KEGG" id="acab:QRX50_05165"/>